<evidence type="ECO:0000313" key="3">
    <source>
        <dbReference type="Proteomes" id="UP001208689"/>
    </source>
</evidence>
<proteinExistence type="predicted"/>
<keyword evidence="3" id="KW-1185">Reference proteome</keyword>
<accession>A0ABY6HK81</accession>
<evidence type="ECO:0000256" key="1">
    <source>
        <dbReference type="SAM" id="MobiDB-lite"/>
    </source>
</evidence>
<evidence type="ECO:0000313" key="2">
    <source>
        <dbReference type="EMBL" id="UYP43930.1"/>
    </source>
</evidence>
<dbReference type="EMBL" id="CP104013">
    <property type="protein sequence ID" value="UYP43930.1"/>
    <property type="molecule type" value="Genomic_DNA"/>
</dbReference>
<protein>
    <submittedName>
        <fullName evidence="2">Uncharacterized protein</fullName>
    </submittedName>
</protein>
<name>A0ABY6HK81_9ARCH</name>
<organism evidence="2 3">
    <name type="scientific">Candidatus Lokiarchaeum ossiferum</name>
    <dbReference type="NCBI Taxonomy" id="2951803"/>
    <lineage>
        <taxon>Archaea</taxon>
        <taxon>Promethearchaeati</taxon>
        <taxon>Promethearchaeota</taxon>
        <taxon>Promethearchaeia</taxon>
        <taxon>Promethearchaeales</taxon>
        <taxon>Promethearchaeaceae</taxon>
        <taxon>Candidatus Lokiarchaeum</taxon>
    </lineage>
</organism>
<sequence>MSETFEEAFQRKIKEKGVIKSKDIALEEKNKPSFKDPTKSNKNPILKEKIKKDKQPNKKRNMSPKAKESETKAKFEPTISWYRGQAELLAGGYVKGTRGSKIDAIDVMIIELEKRKLQLISKM</sequence>
<feature type="compositionally biased region" description="Basic and acidic residues" evidence="1">
    <location>
        <begin position="20"/>
        <end position="56"/>
    </location>
</feature>
<feature type="compositionally biased region" description="Basic and acidic residues" evidence="1">
    <location>
        <begin position="65"/>
        <end position="74"/>
    </location>
</feature>
<gene>
    <name evidence="2" type="ORF">NEF87_000215</name>
</gene>
<feature type="region of interest" description="Disordered" evidence="1">
    <location>
        <begin position="20"/>
        <end position="74"/>
    </location>
</feature>
<dbReference type="Proteomes" id="UP001208689">
    <property type="component" value="Chromosome"/>
</dbReference>
<reference evidence="2" key="1">
    <citation type="submission" date="2022-09" db="EMBL/GenBank/DDBJ databases">
        <title>Actin cytoskeleton and complex cell architecture in an #Asgard archaeon.</title>
        <authorList>
            <person name="Ponce Toledo R.I."/>
            <person name="Schleper C."/>
            <person name="Rodrigues Oliveira T."/>
            <person name="Wollweber F."/>
            <person name="Xu J."/>
            <person name="Rittmann S."/>
            <person name="Klingl A."/>
            <person name="Pilhofer M."/>
        </authorList>
    </citation>
    <scope>NUCLEOTIDE SEQUENCE</scope>
    <source>
        <strain evidence="2">B-35</strain>
    </source>
</reference>